<gene>
    <name evidence="8" type="primary">flgF</name>
    <name evidence="8" type="ORF">GCM10007036_34270</name>
</gene>
<dbReference type="Pfam" id="PF00460">
    <property type="entry name" value="Flg_bb_rod"/>
    <property type="match status" value="1"/>
</dbReference>
<keyword evidence="8" id="KW-0966">Cell projection</keyword>
<dbReference type="GO" id="GO:0030694">
    <property type="term" value="C:bacterial-type flagellum basal body, rod"/>
    <property type="evidence" value="ECO:0007669"/>
    <property type="project" value="UniProtKB-UniRule"/>
</dbReference>
<feature type="domain" description="Flagellar hook protein FlgE/F/G-like D1" evidence="7">
    <location>
        <begin position="89"/>
        <end position="153"/>
    </location>
</feature>
<evidence type="ECO:0000313" key="9">
    <source>
        <dbReference type="Proteomes" id="UP000603912"/>
    </source>
</evidence>
<dbReference type="AlphaFoldDB" id="A0A917MKX5"/>
<proteinExistence type="inferred from homology"/>
<keyword evidence="8" id="KW-0969">Cilium</keyword>
<evidence type="ECO:0000259" key="6">
    <source>
        <dbReference type="Pfam" id="PF06429"/>
    </source>
</evidence>
<dbReference type="Pfam" id="PF06429">
    <property type="entry name" value="Flg_bbr_C"/>
    <property type="match status" value="1"/>
</dbReference>
<evidence type="ECO:0000259" key="5">
    <source>
        <dbReference type="Pfam" id="PF00460"/>
    </source>
</evidence>
<dbReference type="NCBIfam" id="NF009331">
    <property type="entry name" value="PRK12689.1"/>
    <property type="match status" value="1"/>
</dbReference>
<dbReference type="GO" id="GO:0071978">
    <property type="term" value="P:bacterial-type flagellum-dependent swarming motility"/>
    <property type="evidence" value="ECO:0007669"/>
    <property type="project" value="TreeGrafter"/>
</dbReference>
<dbReference type="SUPFAM" id="SSF117143">
    <property type="entry name" value="Flagellar hook protein flgE"/>
    <property type="match status" value="1"/>
</dbReference>
<dbReference type="Pfam" id="PF22692">
    <property type="entry name" value="LlgE_F_G_D1"/>
    <property type="match status" value="1"/>
</dbReference>
<dbReference type="InterPro" id="IPR020013">
    <property type="entry name" value="Flagellar_FlgE/F/G"/>
</dbReference>
<dbReference type="InterPro" id="IPR012836">
    <property type="entry name" value="FlgF"/>
</dbReference>
<accession>A0A917MKX5</accession>
<keyword evidence="9" id="KW-1185">Reference proteome</keyword>
<comment type="subcellular location">
    <subcellularLocation>
        <location evidence="1 4">Bacterial flagellum basal body</location>
    </subcellularLocation>
</comment>
<evidence type="ECO:0000256" key="3">
    <source>
        <dbReference type="ARBA" id="ARBA00023143"/>
    </source>
</evidence>
<dbReference type="RefSeq" id="WP_188518920.1">
    <property type="nucleotide sequence ID" value="NZ_BMES01000002.1"/>
</dbReference>
<organism evidence="8 9">
    <name type="scientific">Alsobacter metallidurans</name>
    <dbReference type="NCBI Taxonomy" id="340221"/>
    <lineage>
        <taxon>Bacteria</taxon>
        <taxon>Pseudomonadati</taxon>
        <taxon>Pseudomonadota</taxon>
        <taxon>Alphaproteobacteria</taxon>
        <taxon>Hyphomicrobiales</taxon>
        <taxon>Alsobacteraceae</taxon>
        <taxon>Alsobacter</taxon>
    </lineage>
</organism>
<evidence type="ECO:0000256" key="4">
    <source>
        <dbReference type="RuleBase" id="RU362116"/>
    </source>
</evidence>
<dbReference type="NCBIfam" id="TIGR02490">
    <property type="entry name" value="flgF"/>
    <property type="match status" value="1"/>
</dbReference>
<dbReference type="EMBL" id="BMES01000002">
    <property type="protein sequence ID" value="GGH26458.1"/>
    <property type="molecule type" value="Genomic_DNA"/>
</dbReference>
<dbReference type="InterPro" id="IPR001444">
    <property type="entry name" value="Flag_bb_rod_N"/>
</dbReference>
<comment type="similarity">
    <text evidence="2 4">Belongs to the flagella basal body rod proteins family.</text>
</comment>
<dbReference type="InterPro" id="IPR037925">
    <property type="entry name" value="FlgE/F/G-like"/>
</dbReference>
<evidence type="ECO:0000259" key="7">
    <source>
        <dbReference type="Pfam" id="PF22692"/>
    </source>
</evidence>
<feature type="domain" description="Flagellar basal-body/hook protein C-terminal" evidence="6">
    <location>
        <begin position="197"/>
        <end position="239"/>
    </location>
</feature>
<protein>
    <recommendedName>
        <fullName evidence="4">Flagellar basal-body rod protein FlgF</fullName>
    </recommendedName>
</protein>
<dbReference type="NCBIfam" id="TIGR03506">
    <property type="entry name" value="FlgEFG_subfam"/>
    <property type="match status" value="1"/>
</dbReference>
<reference evidence="8" key="2">
    <citation type="submission" date="2020-09" db="EMBL/GenBank/DDBJ databases">
        <authorList>
            <person name="Sun Q."/>
            <person name="Zhou Y."/>
        </authorList>
    </citation>
    <scope>NUCLEOTIDE SEQUENCE</scope>
    <source>
        <strain evidence="8">CGMCC 1.12214</strain>
    </source>
</reference>
<reference evidence="8" key="1">
    <citation type="journal article" date="2014" name="Int. J. Syst. Evol. Microbiol.">
        <title>Complete genome sequence of Corynebacterium casei LMG S-19264T (=DSM 44701T), isolated from a smear-ripened cheese.</title>
        <authorList>
            <consortium name="US DOE Joint Genome Institute (JGI-PGF)"/>
            <person name="Walter F."/>
            <person name="Albersmeier A."/>
            <person name="Kalinowski J."/>
            <person name="Ruckert C."/>
        </authorList>
    </citation>
    <scope>NUCLEOTIDE SEQUENCE</scope>
    <source>
        <strain evidence="8">CGMCC 1.12214</strain>
    </source>
</reference>
<comment type="caution">
    <text evidence="8">The sequence shown here is derived from an EMBL/GenBank/DDBJ whole genome shotgun (WGS) entry which is preliminary data.</text>
</comment>
<feature type="domain" description="Flagellar basal body rod protein N-terminal" evidence="5">
    <location>
        <begin position="5"/>
        <end position="35"/>
    </location>
</feature>
<evidence type="ECO:0000256" key="1">
    <source>
        <dbReference type="ARBA" id="ARBA00004117"/>
    </source>
</evidence>
<name>A0A917MKX5_9HYPH</name>
<dbReference type="Proteomes" id="UP000603912">
    <property type="component" value="Unassembled WGS sequence"/>
</dbReference>
<comment type="subunit">
    <text evidence="4">The basal body constitutes a major portion of the flagellar organelle and consists of five rings (E,L,P,S, and M) mounted on a central rod. The rod consists of about 26 subunits of FlgG in the distal portion, and FlgB, FlgC and FlgF are thought to build up the proximal portion of the rod with about 6 subunits each.</text>
</comment>
<dbReference type="PANTHER" id="PTHR30435">
    <property type="entry name" value="FLAGELLAR PROTEIN"/>
    <property type="match status" value="1"/>
</dbReference>
<keyword evidence="3 4" id="KW-0975">Bacterial flagellum</keyword>
<dbReference type="InterPro" id="IPR010930">
    <property type="entry name" value="Flg_bb/hook_C_dom"/>
</dbReference>
<keyword evidence="8" id="KW-0282">Flagellum</keyword>
<dbReference type="InterPro" id="IPR053967">
    <property type="entry name" value="LlgE_F_G-like_D1"/>
</dbReference>
<evidence type="ECO:0000256" key="2">
    <source>
        <dbReference type="ARBA" id="ARBA00009677"/>
    </source>
</evidence>
<sequence>MENALLIGLSRQVALARELDVIANNVANIGTTGFKARSLRFEEYLMPKASGDSFPRPDKRMSYVQDRETVLDLSGGPVERTGNPLDVVVNGDGMLAVQTPKGERYTRNGALQINAQGNLVTSDGYPVLGESGPIAFTGTEKFIAIGADGTVSAEDGARGKIKMVGVKDPRSLTNEGGNVFSATTALQPADKTVRLESGALERSNVKPVIEMSRLIEVNRSYATVSAMLQRNDDMRRSAIEKLAAIPS</sequence>
<dbReference type="PANTHER" id="PTHR30435:SF19">
    <property type="entry name" value="FLAGELLAR BASAL-BODY ROD PROTEIN FLGG"/>
    <property type="match status" value="1"/>
</dbReference>
<evidence type="ECO:0000313" key="8">
    <source>
        <dbReference type="EMBL" id="GGH26458.1"/>
    </source>
</evidence>